<sequence>MTEHQETLHTRSRRHNAAWQAARDWQQRAHRARPSSASGGLRLVVTWLLFGALMVLGSLLGLFLLVVGWLMMPLIRHRLKKQAEAYRAGHARDIGGNGASSRAPESGGHPRVLEGDYQVRKPRD</sequence>
<evidence type="ECO:0000256" key="2">
    <source>
        <dbReference type="SAM" id="Phobius"/>
    </source>
</evidence>
<evidence type="ECO:0000256" key="1">
    <source>
        <dbReference type="SAM" id="MobiDB-lite"/>
    </source>
</evidence>
<comment type="caution">
    <text evidence="3">The sequence shown here is derived from an EMBL/GenBank/DDBJ whole genome shotgun (WGS) entry which is preliminary data.</text>
</comment>
<feature type="transmembrane region" description="Helical" evidence="2">
    <location>
        <begin position="44"/>
        <end position="71"/>
    </location>
</feature>
<keyword evidence="2" id="KW-0812">Transmembrane</keyword>
<keyword evidence="4" id="KW-1185">Reference proteome</keyword>
<evidence type="ECO:0008006" key="5">
    <source>
        <dbReference type="Google" id="ProtNLM"/>
    </source>
</evidence>
<feature type="region of interest" description="Disordered" evidence="1">
    <location>
        <begin position="91"/>
        <end position="124"/>
    </location>
</feature>
<protein>
    <recommendedName>
        <fullName evidence="5">DUF3742 family protein</fullName>
    </recommendedName>
</protein>
<dbReference type="Proteomes" id="UP001319883">
    <property type="component" value="Unassembled WGS sequence"/>
</dbReference>
<organism evidence="3 4">
    <name type="scientific">Modicisalibacter tunisiensis</name>
    <dbReference type="NCBI Taxonomy" id="390637"/>
    <lineage>
        <taxon>Bacteria</taxon>
        <taxon>Pseudomonadati</taxon>
        <taxon>Pseudomonadota</taxon>
        <taxon>Gammaproteobacteria</taxon>
        <taxon>Oceanospirillales</taxon>
        <taxon>Halomonadaceae</taxon>
        <taxon>Modicisalibacter</taxon>
    </lineage>
</organism>
<keyword evidence="2" id="KW-0472">Membrane</keyword>
<dbReference type="EMBL" id="JAGXFD010000001">
    <property type="protein sequence ID" value="MBZ9566466.1"/>
    <property type="molecule type" value="Genomic_DNA"/>
</dbReference>
<evidence type="ECO:0000313" key="4">
    <source>
        <dbReference type="Proteomes" id="UP001319883"/>
    </source>
</evidence>
<name>A0ABS7WX53_9GAMM</name>
<dbReference type="RefSeq" id="WP_224416476.1">
    <property type="nucleotide sequence ID" value="NZ_JAGXFC010000001.1"/>
</dbReference>
<keyword evidence="2" id="KW-1133">Transmembrane helix</keyword>
<gene>
    <name evidence="3" type="ORF">KGQ91_02000</name>
</gene>
<accession>A0ABS7WX53</accession>
<evidence type="ECO:0000313" key="3">
    <source>
        <dbReference type="EMBL" id="MBZ9566466.1"/>
    </source>
</evidence>
<feature type="compositionally biased region" description="Basic and acidic residues" evidence="1">
    <location>
        <begin position="111"/>
        <end position="124"/>
    </location>
</feature>
<proteinExistence type="predicted"/>
<reference evidence="3 4" key="1">
    <citation type="submission" date="2021-05" db="EMBL/GenBank/DDBJ databases">
        <title>Petroleum and Energy Research Collection (APPE): ex situ preservation of microbial diversity associated with the oil industry and exploitation of its biotechnological potential.</title>
        <authorList>
            <person name="Paixao C.T.M."/>
            <person name="Gomes M.B."/>
            <person name="Oliveira V.M."/>
        </authorList>
    </citation>
    <scope>NUCLEOTIDE SEQUENCE [LARGE SCALE GENOMIC DNA]</scope>
    <source>
        <strain evidence="3 4">LIT2</strain>
    </source>
</reference>